<feature type="compositionally biased region" description="Low complexity" evidence="1">
    <location>
        <begin position="513"/>
        <end position="531"/>
    </location>
</feature>
<organism evidence="4 5">
    <name type="scientific">Blastomyces silverae</name>
    <dbReference type="NCBI Taxonomy" id="2060906"/>
    <lineage>
        <taxon>Eukaryota</taxon>
        <taxon>Fungi</taxon>
        <taxon>Dikarya</taxon>
        <taxon>Ascomycota</taxon>
        <taxon>Pezizomycotina</taxon>
        <taxon>Eurotiomycetes</taxon>
        <taxon>Eurotiomycetidae</taxon>
        <taxon>Onygenales</taxon>
        <taxon>Ajellomycetaceae</taxon>
        <taxon>Blastomyces</taxon>
    </lineage>
</organism>
<protein>
    <recommendedName>
        <fullName evidence="6">C2H2-type domain-containing protein</fullName>
    </recommendedName>
</protein>
<sequence>MSTKTMTNPPRVSITKRSYKIKAPYVPKLSTGQDCSQPSSAIPQDHDFHSQDAFSFSPLCGSNSLPDNNQWAYLSSNSSTTSDTTDESFETSPMPVTESDITSSQDFSFASFSHPVISGHVSSLDQPASYSSLADVHNLHDATDSGNSPHLAFSSSQGYQSGLSSVFVFPFDNAGSQPDSAHGCDPESTKQLRLEPQEIEKSEMFTSARPYDHMPMDPDGFSVSGTNQVPDIFSHGPITPPLTERSHDISVSSTCSNDSYAPFSGHDDSMFPDIPSSISPHRFNLRDSLCRYLTPTEQDINRTIRASKQNQRPLLSAAEPQTRKQEQAVYSLSVGQSSPSFKDTQETRSPRDHHYYSLPTQADGKYHCPFENDEKPCSHPPTTQKCGYHKYLDSHLKPYRCKVSQCVDAHFSSNACLFRHEREAHGMHGHGENPHLCHFSACERSVPGNGFPRRWNLHDHMKRVHDYTSSERVSSPERSPGAGQPSKKKDATVRKRKGTKATTMKRVRSSPTQASSLAKTAQTQAQQGQQLQNAERNYYNCLARLKEDLNNINPQDPGLHDKANASLQELHTLALNYRCIRASQAANERSSGISR</sequence>
<feature type="region of interest" description="Disordered" evidence="1">
    <location>
        <begin position="76"/>
        <end position="100"/>
    </location>
</feature>
<feature type="region of interest" description="Disordered" evidence="1">
    <location>
        <begin position="29"/>
        <end position="48"/>
    </location>
</feature>
<dbReference type="Proteomes" id="UP000053573">
    <property type="component" value="Unassembled WGS sequence"/>
</dbReference>
<evidence type="ECO:0000259" key="3">
    <source>
        <dbReference type="Pfam" id="PF26177"/>
    </source>
</evidence>
<proteinExistence type="predicted"/>
<dbReference type="AlphaFoldDB" id="A0A0H1B5K6"/>
<feature type="compositionally biased region" description="Polar residues" evidence="1">
    <location>
        <begin position="328"/>
        <end position="342"/>
    </location>
</feature>
<feature type="region of interest" description="Disordered" evidence="1">
    <location>
        <begin position="466"/>
        <end position="531"/>
    </location>
</feature>
<feature type="domain" description="C2H2-domain containing protein second zinc finger" evidence="2">
    <location>
        <begin position="434"/>
        <end position="465"/>
    </location>
</feature>
<feature type="compositionally biased region" description="Polar residues" evidence="1">
    <location>
        <begin position="304"/>
        <end position="313"/>
    </location>
</feature>
<name>A0A0H1B5K6_9EURO</name>
<comment type="caution">
    <text evidence="4">The sequence shown here is derived from an EMBL/GenBank/DDBJ whole genome shotgun (WGS) entry which is preliminary data.</text>
</comment>
<evidence type="ECO:0000259" key="2">
    <source>
        <dbReference type="Pfam" id="PF26176"/>
    </source>
</evidence>
<dbReference type="InterPro" id="IPR059095">
    <property type="entry name" value="Znf_C2H2_17_2nd"/>
</dbReference>
<feature type="compositionally biased region" description="Basic residues" evidence="1">
    <location>
        <begin position="494"/>
        <end position="508"/>
    </location>
</feature>
<feature type="domain" description="C2H2-domain containing protein first zinc finger" evidence="3">
    <location>
        <begin position="397"/>
        <end position="426"/>
    </location>
</feature>
<feature type="compositionally biased region" description="Polar residues" evidence="1">
    <location>
        <begin position="30"/>
        <end position="42"/>
    </location>
</feature>
<dbReference type="InterPro" id="IPR059009">
    <property type="entry name" value="Znf_C2H2_17_1st"/>
</dbReference>
<evidence type="ECO:0000313" key="4">
    <source>
        <dbReference type="EMBL" id="KLJ06719.1"/>
    </source>
</evidence>
<feature type="region of interest" description="Disordered" evidence="1">
    <location>
        <begin position="302"/>
        <end position="355"/>
    </location>
</feature>
<dbReference type="OrthoDB" id="5062908at2759"/>
<dbReference type="Pfam" id="PF26176">
    <property type="entry name" value="zf_C2H2_17_2"/>
    <property type="match status" value="1"/>
</dbReference>
<dbReference type="Gene3D" id="3.30.160.60">
    <property type="entry name" value="Classic Zinc Finger"/>
    <property type="match status" value="1"/>
</dbReference>
<dbReference type="STRING" id="2060906.A0A0H1B5K6"/>
<feature type="compositionally biased region" description="Basic and acidic residues" evidence="1">
    <location>
        <begin position="343"/>
        <end position="355"/>
    </location>
</feature>
<accession>A0A0H1B5K6</accession>
<dbReference type="Pfam" id="PF26177">
    <property type="entry name" value="zf_C2H2_17_1st"/>
    <property type="match status" value="1"/>
</dbReference>
<evidence type="ECO:0000256" key="1">
    <source>
        <dbReference type="SAM" id="MobiDB-lite"/>
    </source>
</evidence>
<gene>
    <name evidence="4" type="ORF">EMPG_17781</name>
</gene>
<evidence type="ECO:0008006" key="6">
    <source>
        <dbReference type="Google" id="ProtNLM"/>
    </source>
</evidence>
<feature type="compositionally biased region" description="Low complexity" evidence="1">
    <location>
        <begin position="470"/>
        <end position="480"/>
    </location>
</feature>
<keyword evidence="5" id="KW-1185">Reference proteome</keyword>
<reference evidence="5" key="1">
    <citation type="journal article" date="2015" name="PLoS Genet.">
        <title>The dynamic genome and transcriptome of the human fungal pathogen Blastomyces and close relative Emmonsia.</title>
        <authorList>
            <person name="Munoz J.F."/>
            <person name="Gauthier G.M."/>
            <person name="Desjardins C.A."/>
            <person name="Gallo J.E."/>
            <person name="Holder J."/>
            <person name="Sullivan T.D."/>
            <person name="Marty A.J."/>
            <person name="Carmen J.C."/>
            <person name="Chen Z."/>
            <person name="Ding L."/>
            <person name="Gujja S."/>
            <person name="Magrini V."/>
            <person name="Misas E."/>
            <person name="Mitreva M."/>
            <person name="Priest M."/>
            <person name="Saif S."/>
            <person name="Whiston E.A."/>
            <person name="Young S."/>
            <person name="Zeng Q."/>
            <person name="Goldman W.E."/>
            <person name="Mardis E.R."/>
            <person name="Taylor J.W."/>
            <person name="McEwen J.G."/>
            <person name="Clay O.K."/>
            <person name="Klein B.S."/>
            <person name="Cuomo C.A."/>
        </authorList>
    </citation>
    <scope>NUCLEOTIDE SEQUENCE [LARGE SCALE GENOMIC DNA]</scope>
    <source>
        <strain evidence="5">UAMH 139</strain>
    </source>
</reference>
<dbReference type="EMBL" id="LDEV01002987">
    <property type="protein sequence ID" value="KLJ06719.1"/>
    <property type="molecule type" value="Genomic_DNA"/>
</dbReference>
<evidence type="ECO:0000313" key="5">
    <source>
        <dbReference type="Proteomes" id="UP000053573"/>
    </source>
</evidence>